<dbReference type="GO" id="GO:0015385">
    <property type="term" value="F:sodium:proton antiporter activity"/>
    <property type="evidence" value="ECO:0007669"/>
    <property type="project" value="TreeGrafter"/>
</dbReference>
<evidence type="ECO:0000313" key="2">
    <source>
        <dbReference type="EMBL" id="OQB71970.1"/>
    </source>
</evidence>
<name>A0A1V6C533_UNCT6</name>
<dbReference type="AlphaFoldDB" id="A0A1V6C533"/>
<feature type="transmembrane region" description="Helical" evidence="1">
    <location>
        <begin position="7"/>
        <end position="27"/>
    </location>
</feature>
<sequence>MRENIGFALMCFGVIFDAVGCVGLIRLPDLYNRLQASLKCVAMGTSLILLGTMVIAGLSPLSAKAFLCLLFILIISPTTEHALARASYIGGVKLWKKSVVDKFKEDIDKS</sequence>
<dbReference type="InterPro" id="IPR005133">
    <property type="entry name" value="PhaG_MnhG_YufB"/>
</dbReference>
<reference evidence="2" key="1">
    <citation type="submission" date="2017-02" db="EMBL/GenBank/DDBJ databases">
        <title>Delving into the versatile metabolic prowess of the omnipresent phylum Bacteroidetes.</title>
        <authorList>
            <person name="Nobu M.K."/>
            <person name="Mei R."/>
            <person name="Narihiro T."/>
            <person name="Kuroda K."/>
            <person name="Liu W.-T."/>
        </authorList>
    </citation>
    <scope>NUCLEOTIDE SEQUENCE</scope>
    <source>
        <strain evidence="2">ADurb.Bin131</strain>
    </source>
</reference>
<comment type="caution">
    <text evidence="2">The sequence shown here is derived from an EMBL/GenBank/DDBJ whole genome shotgun (WGS) entry which is preliminary data.</text>
</comment>
<dbReference type="NCBIfam" id="TIGR01300">
    <property type="entry name" value="CPA3_mnhG_phaG"/>
    <property type="match status" value="1"/>
</dbReference>
<organism evidence="2">
    <name type="scientific">candidate division TA06 bacterium ADurb.Bin131</name>
    <dbReference type="NCBI Taxonomy" id="1852827"/>
    <lineage>
        <taxon>Bacteria</taxon>
        <taxon>Bacteria division TA06</taxon>
    </lineage>
</organism>
<gene>
    <name evidence="2" type="primary">mrpG</name>
    <name evidence="2" type="ORF">BWX89_01530</name>
</gene>
<protein>
    <submittedName>
        <fullName evidence="2">Na(+)/H(+) antiporter subunit G</fullName>
    </submittedName>
</protein>
<dbReference type="EMBL" id="MWDQ01000146">
    <property type="protein sequence ID" value="OQB71970.1"/>
    <property type="molecule type" value="Genomic_DNA"/>
</dbReference>
<proteinExistence type="predicted"/>
<keyword evidence="1" id="KW-1133">Transmembrane helix</keyword>
<evidence type="ECO:0000256" key="1">
    <source>
        <dbReference type="SAM" id="Phobius"/>
    </source>
</evidence>
<dbReference type="Pfam" id="PF03334">
    <property type="entry name" value="PhaG_MnhG_YufB"/>
    <property type="match status" value="1"/>
</dbReference>
<keyword evidence="1" id="KW-0472">Membrane</keyword>
<feature type="transmembrane region" description="Helical" evidence="1">
    <location>
        <begin position="47"/>
        <end position="75"/>
    </location>
</feature>
<dbReference type="Proteomes" id="UP000485562">
    <property type="component" value="Unassembled WGS sequence"/>
</dbReference>
<dbReference type="PANTHER" id="PTHR34703">
    <property type="entry name" value="ANTIPORTER SUBUNIT MNHG2-RELATED"/>
    <property type="match status" value="1"/>
</dbReference>
<keyword evidence="1" id="KW-0812">Transmembrane</keyword>
<dbReference type="PANTHER" id="PTHR34703:SF1">
    <property type="entry name" value="ANTIPORTER SUBUNIT MNHG2-RELATED"/>
    <property type="match status" value="1"/>
</dbReference>
<accession>A0A1V6C533</accession>